<dbReference type="Proteomes" id="UP001054945">
    <property type="component" value="Unassembled WGS sequence"/>
</dbReference>
<name>A0AAV4VYJ0_CAEEX</name>
<gene>
    <name evidence="1" type="ORF">CEXT_344521</name>
</gene>
<organism evidence="1 2">
    <name type="scientific">Caerostris extrusa</name>
    <name type="common">Bark spider</name>
    <name type="synonym">Caerostris bankana</name>
    <dbReference type="NCBI Taxonomy" id="172846"/>
    <lineage>
        <taxon>Eukaryota</taxon>
        <taxon>Metazoa</taxon>
        <taxon>Ecdysozoa</taxon>
        <taxon>Arthropoda</taxon>
        <taxon>Chelicerata</taxon>
        <taxon>Arachnida</taxon>
        <taxon>Araneae</taxon>
        <taxon>Araneomorphae</taxon>
        <taxon>Entelegynae</taxon>
        <taxon>Araneoidea</taxon>
        <taxon>Araneidae</taxon>
        <taxon>Caerostris</taxon>
    </lineage>
</organism>
<keyword evidence="2" id="KW-1185">Reference proteome</keyword>
<protein>
    <submittedName>
        <fullName evidence="1">Uncharacterized protein</fullName>
    </submittedName>
</protein>
<comment type="caution">
    <text evidence="1">The sequence shown here is derived from an EMBL/GenBank/DDBJ whole genome shotgun (WGS) entry which is preliminary data.</text>
</comment>
<accession>A0AAV4VYJ0</accession>
<evidence type="ECO:0000313" key="1">
    <source>
        <dbReference type="EMBL" id="GIY74836.1"/>
    </source>
</evidence>
<dbReference type="AlphaFoldDB" id="A0AAV4VYJ0"/>
<proteinExistence type="predicted"/>
<dbReference type="EMBL" id="BPLR01015264">
    <property type="protein sequence ID" value="GIY74836.1"/>
    <property type="molecule type" value="Genomic_DNA"/>
</dbReference>
<reference evidence="1 2" key="1">
    <citation type="submission" date="2021-06" db="EMBL/GenBank/DDBJ databases">
        <title>Caerostris extrusa draft genome.</title>
        <authorList>
            <person name="Kono N."/>
            <person name="Arakawa K."/>
        </authorList>
    </citation>
    <scope>NUCLEOTIDE SEQUENCE [LARGE SCALE GENOMIC DNA]</scope>
</reference>
<evidence type="ECO:0000313" key="2">
    <source>
        <dbReference type="Proteomes" id="UP001054945"/>
    </source>
</evidence>
<sequence length="169" mass="18440">MCVVHVWRRLNIINVVNEPRKMEIQDCLVSVVDGGTPWCTKLHFLIPIIGAIVDGGFSWFGQCAEDIVLISSMRQLSSFTDKLSGFIWPPRRKCCWTLSIVSSVGNVLGLSNVGWTRPLCAAVRGGDVALEFGIMFCAVHTLWLGGTVPPLVIVSAAFDTYVLGFGALL</sequence>